<dbReference type="RefSeq" id="WP_275120149.1">
    <property type="nucleotide sequence ID" value="NZ_JAOTPO010000017.1"/>
</dbReference>
<feature type="transmembrane region" description="Helical" evidence="1">
    <location>
        <begin position="103"/>
        <end position="121"/>
    </location>
</feature>
<dbReference type="PANTHER" id="PTHR39162:SF1">
    <property type="entry name" value="SPORULATION PROTEIN YTFJ"/>
    <property type="match status" value="1"/>
</dbReference>
<evidence type="ECO:0000313" key="2">
    <source>
        <dbReference type="EMBL" id="MDE5415546.1"/>
    </source>
</evidence>
<keyword evidence="3" id="KW-1185">Reference proteome</keyword>
<evidence type="ECO:0000256" key="1">
    <source>
        <dbReference type="SAM" id="Phobius"/>
    </source>
</evidence>
<dbReference type="EMBL" id="JAOTPO010000017">
    <property type="protein sequence ID" value="MDE5415546.1"/>
    <property type="molecule type" value="Genomic_DNA"/>
</dbReference>
<name>A0ABT5VK13_9BACI</name>
<keyword evidence="1" id="KW-0472">Membrane</keyword>
<protein>
    <submittedName>
        <fullName evidence="2">Spore germination protein GerW family protein</fullName>
    </submittedName>
</protein>
<proteinExistence type="predicted"/>
<dbReference type="Proteomes" id="UP001148125">
    <property type="component" value="Unassembled WGS sequence"/>
</dbReference>
<evidence type="ECO:0000313" key="3">
    <source>
        <dbReference type="Proteomes" id="UP001148125"/>
    </source>
</evidence>
<sequence>MNERKEEKASRYQNPVRGMFAKMGEAVQTKKVYGEPIELEDKKVVPVSKVTYLFGGGGGTAEETKEGSSLGEGEGGGGTMLVRPVGVYEITKKKTRFIPTVDLSALLLLVGAVTFLFSILMRKNKRTKEK</sequence>
<organism evidence="2 3">
    <name type="scientific">Alkalihalobacterium chitinilyticum</name>
    <dbReference type="NCBI Taxonomy" id="2980103"/>
    <lineage>
        <taxon>Bacteria</taxon>
        <taxon>Bacillati</taxon>
        <taxon>Bacillota</taxon>
        <taxon>Bacilli</taxon>
        <taxon>Bacillales</taxon>
        <taxon>Bacillaceae</taxon>
        <taxon>Alkalihalobacterium</taxon>
    </lineage>
</organism>
<keyword evidence="1" id="KW-1133">Transmembrane helix</keyword>
<dbReference type="Pfam" id="PF09579">
    <property type="entry name" value="Spore_YtfJ"/>
    <property type="match status" value="1"/>
</dbReference>
<gene>
    <name evidence="2" type="ORF">N7Z68_19555</name>
</gene>
<dbReference type="PANTHER" id="PTHR39162">
    <property type="entry name" value="GLL3345 PROTEIN"/>
    <property type="match status" value="1"/>
</dbReference>
<keyword evidence="1" id="KW-0812">Transmembrane</keyword>
<accession>A0ABT5VK13</accession>
<comment type="caution">
    <text evidence="2">The sequence shown here is derived from an EMBL/GenBank/DDBJ whole genome shotgun (WGS) entry which is preliminary data.</text>
</comment>
<dbReference type="InterPro" id="IPR014229">
    <property type="entry name" value="Spore_YtfJ"/>
</dbReference>
<reference evidence="2" key="1">
    <citation type="submission" date="2024-05" db="EMBL/GenBank/DDBJ databases">
        <title>Alkalihalobacillus sp. strain MEB203 novel alkaliphilic bacterium from Lonar Lake, India.</title>
        <authorList>
            <person name="Joshi A."/>
            <person name="Thite S."/>
            <person name="Mengade P."/>
        </authorList>
    </citation>
    <scope>NUCLEOTIDE SEQUENCE</scope>
    <source>
        <strain evidence="2">MEB 203</strain>
    </source>
</reference>